<feature type="domain" description="Quinate/shikimate 5-dehydrogenase/glutamyl-tRNA reductase" evidence="9">
    <location>
        <begin position="119"/>
        <end position="197"/>
    </location>
</feature>
<dbReference type="PANTHER" id="PTHR21089">
    <property type="entry name" value="SHIKIMATE DEHYDROGENASE"/>
    <property type="match status" value="1"/>
</dbReference>
<dbReference type="GO" id="GO:0050661">
    <property type="term" value="F:NADP binding"/>
    <property type="evidence" value="ECO:0007669"/>
    <property type="project" value="InterPro"/>
</dbReference>
<evidence type="ECO:0000313" key="13">
    <source>
        <dbReference type="EMBL" id="MBB6184765.1"/>
    </source>
</evidence>
<dbReference type="GO" id="GO:0005829">
    <property type="term" value="C:cytosol"/>
    <property type="evidence" value="ECO:0007669"/>
    <property type="project" value="TreeGrafter"/>
</dbReference>
<dbReference type="CDD" id="cd01065">
    <property type="entry name" value="NAD_bind_Shikimate_DH"/>
    <property type="match status" value="1"/>
</dbReference>
<evidence type="ECO:0000256" key="1">
    <source>
        <dbReference type="ARBA" id="ARBA00004871"/>
    </source>
</evidence>
<feature type="active site" description="Proton acceptor" evidence="8">
    <location>
        <position position="69"/>
    </location>
</feature>
<dbReference type="InterPro" id="IPR011342">
    <property type="entry name" value="Shikimate_DH"/>
</dbReference>
<keyword evidence="4 8" id="KW-0521">NADP</keyword>
<dbReference type="InterPro" id="IPR041121">
    <property type="entry name" value="SDH_C"/>
</dbReference>
<keyword evidence="14" id="KW-1185">Reference proteome</keyword>
<keyword evidence="5 8" id="KW-0560">Oxidoreductase</keyword>
<comment type="similarity">
    <text evidence="8">Belongs to the shikimate dehydrogenase family.</text>
</comment>
<comment type="catalytic activity">
    <reaction evidence="7 8">
        <text>shikimate + NADP(+) = 3-dehydroshikimate + NADPH + H(+)</text>
        <dbReference type="Rhea" id="RHEA:17737"/>
        <dbReference type="ChEBI" id="CHEBI:15378"/>
        <dbReference type="ChEBI" id="CHEBI:16630"/>
        <dbReference type="ChEBI" id="CHEBI:36208"/>
        <dbReference type="ChEBI" id="CHEBI:57783"/>
        <dbReference type="ChEBI" id="CHEBI:58349"/>
        <dbReference type="EC" id="1.1.1.25"/>
    </reaction>
</comment>
<dbReference type="InterPro" id="IPR022893">
    <property type="entry name" value="Shikimate_DH_fam"/>
</dbReference>
<dbReference type="EC" id="1.1.1.25" evidence="2 8"/>
<keyword evidence="6 8" id="KW-0057">Aromatic amino acid biosynthesis</keyword>
<dbReference type="InterPro" id="IPR046346">
    <property type="entry name" value="Aminoacid_DH-like_N_sf"/>
</dbReference>
<dbReference type="Proteomes" id="UP000029708">
    <property type="component" value="Unassembled WGS sequence"/>
</dbReference>
<dbReference type="Gene3D" id="3.40.50.720">
    <property type="entry name" value="NAD(P)-binding Rossmann-like Domain"/>
    <property type="match status" value="1"/>
</dbReference>
<dbReference type="FunFam" id="3.40.50.10860:FF:000006">
    <property type="entry name" value="Shikimate dehydrogenase (NADP(+))"/>
    <property type="match status" value="1"/>
</dbReference>
<dbReference type="NCBIfam" id="TIGR00507">
    <property type="entry name" value="aroE"/>
    <property type="match status" value="1"/>
</dbReference>
<dbReference type="GO" id="GO:0008652">
    <property type="term" value="P:amino acid biosynthetic process"/>
    <property type="evidence" value="ECO:0007669"/>
    <property type="project" value="UniProtKB-KW"/>
</dbReference>
<dbReference type="RefSeq" id="WP_043098941.1">
    <property type="nucleotide sequence ID" value="NZ_JACHET010000001.1"/>
</dbReference>
<accession>A0A099CZH5</accession>
<dbReference type="UniPathway" id="UPA00053">
    <property type="reaction ID" value="UER00087"/>
</dbReference>
<dbReference type="InterPro" id="IPR036291">
    <property type="entry name" value="NAD(P)-bd_dom_sf"/>
</dbReference>
<feature type="binding site" evidence="8">
    <location>
        <position position="65"/>
    </location>
    <ligand>
        <name>shikimate</name>
        <dbReference type="ChEBI" id="CHEBI:36208"/>
    </ligand>
</feature>
<evidence type="ECO:0000259" key="11">
    <source>
        <dbReference type="Pfam" id="PF18317"/>
    </source>
</evidence>
<evidence type="ECO:0000259" key="9">
    <source>
        <dbReference type="Pfam" id="PF01488"/>
    </source>
</evidence>
<dbReference type="GO" id="GO:0004764">
    <property type="term" value="F:shikimate 3-dehydrogenase (NADP+) activity"/>
    <property type="evidence" value="ECO:0007669"/>
    <property type="project" value="UniProtKB-UniRule"/>
</dbReference>
<proteinExistence type="inferred from homology"/>
<evidence type="ECO:0000256" key="8">
    <source>
        <dbReference type="HAMAP-Rule" id="MF_00222"/>
    </source>
</evidence>
<name>A0A099CZH5_9GAMM</name>
<reference evidence="13 15" key="2">
    <citation type="submission" date="2020-08" db="EMBL/GenBank/DDBJ databases">
        <title>Genomic Encyclopedia of Type Strains, Phase IV (KMG-IV): sequencing the most valuable type-strain genomes for metagenomic binning, comparative biology and taxonomic classification.</title>
        <authorList>
            <person name="Goeker M."/>
        </authorList>
    </citation>
    <scope>NUCLEOTIDE SEQUENCE [LARGE SCALE GENOMIC DNA]</scope>
    <source>
        <strain evidence="13 15">DSM 107085</strain>
    </source>
</reference>
<dbReference type="SUPFAM" id="SSF51735">
    <property type="entry name" value="NAD(P)-binding Rossmann-fold domains"/>
    <property type="match status" value="1"/>
</dbReference>
<dbReference type="Gene3D" id="3.40.50.10860">
    <property type="entry name" value="Leucine Dehydrogenase, chain A, domain 1"/>
    <property type="match status" value="1"/>
</dbReference>
<comment type="caution">
    <text evidence="12">The sequence shown here is derived from an EMBL/GenBank/DDBJ whole genome shotgun (WGS) entry which is preliminary data.</text>
</comment>
<evidence type="ECO:0000256" key="6">
    <source>
        <dbReference type="ARBA" id="ARBA00023141"/>
    </source>
</evidence>
<dbReference type="OrthoDB" id="9776868at2"/>
<dbReference type="Pfam" id="PF08501">
    <property type="entry name" value="Shikimate_dh_N"/>
    <property type="match status" value="1"/>
</dbReference>
<reference evidence="12 14" key="1">
    <citation type="submission" date="2014-09" db="EMBL/GenBank/DDBJ databases">
        <title>Xanthomonadaceae 3.5X direct submission.</title>
        <authorList>
            <person name="Fang T."/>
            <person name="Wang H."/>
        </authorList>
    </citation>
    <scope>NUCLEOTIDE SEQUENCE [LARGE SCALE GENOMIC DNA]</scope>
    <source>
        <strain evidence="12 14">3.5X</strain>
    </source>
</reference>
<evidence type="ECO:0000256" key="2">
    <source>
        <dbReference type="ARBA" id="ARBA00012962"/>
    </source>
</evidence>
<evidence type="ECO:0000313" key="15">
    <source>
        <dbReference type="Proteomes" id="UP000560000"/>
    </source>
</evidence>
<comment type="subunit">
    <text evidence="8">Homodimer.</text>
</comment>
<dbReference type="Pfam" id="PF01488">
    <property type="entry name" value="Shikimate_DH"/>
    <property type="match status" value="1"/>
</dbReference>
<evidence type="ECO:0000256" key="3">
    <source>
        <dbReference type="ARBA" id="ARBA00022605"/>
    </source>
</evidence>
<dbReference type="EMBL" id="JROI01000002">
    <property type="protein sequence ID" value="KGI79184.1"/>
    <property type="molecule type" value="Genomic_DNA"/>
</dbReference>
<dbReference type="GO" id="GO:0019632">
    <property type="term" value="P:shikimate metabolic process"/>
    <property type="evidence" value="ECO:0007669"/>
    <property type="project" value="InterPro"/>
</dbReference>
<feature type="binding site" evidence="8">
    <location>
        <position position="90"/>
    </location>
    <ligand>
        <name>shikimate</name>
        <dbReference type="ChEBI" id="CHEBI:36208"/>
    </ligand>
</feature>
<dbReference type="SUPFAM" id="SSF53223">
    <property type="entry name" value="Aminoacid dehydrogenase-like, N-terminal domain"/>
    <property type="match status" value="1"/>
</dbReference>
<dbReference type="GO" id="GO:0009423">
    <property type="term" value="P:chorismate biosynthetic process"/>
    <property type="evidence" value="ECO:0007669"/>
    <property type="project" value="UniProtKB-UniRule"/>
</dbReference>
<organism evidence="12 14">
    <name type="scientific">Oleiagrimonas soli</name>
    <dbReference type="NCBI Taxonomy" id="1543381"/>
    <lineage>
        <taxon>Bacteria</taxon>
        <taxon>Pseudomonadati</taxon>
        <taxon>Pseudomonadota</taxon>
        <taxon>Gammaproteobacteria</taxon>
        <taxon>Lysobacterales</taxon>
        <taxon>Rhodanobacteraceae</taxon>
        <taxon>Oleiagrimonas</taxon>
    </lineage>
</organism>
<dbReference type="STRING" id="1543381.LF63_0100650"/>
<feature type="binding site" evidence="8">
    <location>
        <begin position="18"/>
        <end position="20"/>
    </location>
    <ligand>
        <name>shikimate</name>
        <dbReference type="ChEBI" id="CHEBI:36208"/>
    </ligand>
</feature>
<comment type="caution">
    <text evidence="8">Lacks conserved residue(s) required for the propagation of feature annotation.</text>
</comment>
<dbReference type="HAMAP" id="MF_00222">
    <property type="entry name" value="Shikimate_DH_AroE"/>
    <property type="match status" value="1"/>
</dbReference>
<evidence type="ECO:0000313" key="12">
    <source>
        <dbReference type="EMBL" id="KGI79184.1"/>
    </source>
</evidence>
<evidence type="ECO:0000256" key="7">
    <source>
        <dbReference type="ARBA" id="ARBA00049442"/>
    </source>
</evidence>
<comment type="function">
    <text evidence="8">Involved in the biosynthesis of the chorismate, which leads to the biosynthesis of aromatic amino acids. Catalyzes the reversible NADPH linked reduction of 3-dehydroshikimate (DHSA) to yield shikimate (SA).</text>
</comment>
<dbReference type="InterPro" id="IPR006151">
    <property type="entry name" value="Shikm_DH/Glu-tRNA_Rdtase"/>
</dbReference>
<gene>
    <name evidence="8" type="primary">aroE</name>
    <name evidence="13" type="ORF">HNQ86_002110</name>
    <name evidence="12" type="ORF">LF63_0100650</name>
</gene>
<keyword evidence="3 8" id="KW-0028">Amino-acid biosynthesis</keyword>
<feature type="binding site" evidence="8">
    <location>
        <position position="220"/>
    </location>
    <ligand>
        <name>NADP(+)</name>
        <dbReference type="ChEBI" id="CHEBI:58349"/>
    </ligand>
</feature>
<dbReference type="Proteomes" id="UP000560000">
    <property type="component" value="Unassembled WGS sequence"/>
</dbReference>
<dbReference type="GO" id="GO:0009073">
    <property type="term" value="P:aromatic amino acid family biosynthetic process"/>
    <property type="evidence" value="ECO:0007669"/>
    <property type="project" value="UniProtKB-KW"/>
</dbReference>
<evidence type="ECO:0000256" key="5">
    <source>
        <dbReference type="ARBA" id="ARBA00023002"/>
    </source>
</evidence>
<feature type="binding site" evidence="8">
    <location>
        <position position="222"/>
    </location>
    <ligand>
        <name>shikimate</name>
        <dbReference type="ChEBI" id="CHEBI:36208"/>
    </ligand>
</feature>
<feature type="binding site" evidence="8">
    <location>
        <begin position="131"/>
        <end position="135"/>
    </location>
    <ligand>
        <name>NADP(+)</name>
        <dbReference type="ChEBI" id="CHEBI:58349"/>
    </ligand>
</feature>
<dbReference type="EMBL" id="JACHET010000001">
    <property type="protein sequence ID" value="MBB6184765.1"/>
    <property type="molecule type" value="Genomic_DNA"/>
</dbReference>
<evidence type="ECO:0000256" key="4">
    <source>
        <dbReference type="ARBA" id="ARBA00022857"/>
    </source>
</evidence>
<sequence>MSETASRYAVFGHPVAHSLSPRIHQAFARQFGIELNYEIIDAEPATFAAAVRDFFAHGGAGANVTVPHKHAALALADTHSEAAARSGAANVLTPQANGDLAAHNNDGAGMVRDLTERHRLDLRGHDTLLLGAGGAAQGVAWALLDAGVDTLTIVNRNPERADALADRLGEPARAHTRYWKDLDSIGSYDLIVNATSAGVQGQALDLPFAIVGARALCYDLSYGKAAIPFLTWARAAGARFALDGLGMLVETAADSFELWHGRRPDTDPVYDALRADGV</sequence>
<evidence type="ECO:0000259" key="10">
    <source>
        <dbReference type="Pfam" id="PF08501"/>
    </source>
</evidence>
<dbReference type="PANTHER" id="PTHR21089:SF1">
    <property type="entry name" value="BIFUNCTIONAL 3-DEHYDROQUINATE DEHYDRATASE_SHIKIMATE DEHYDROGENASE, CHLOROPLASTIC"/>
    <property type="match status" value="1"/>
</dbReference>
<protein>
    <recommendedName>
        <fullName evidence="2 8">Shikimate dehydrogenase (NADP(+))</fullName>
        <shortName evidence="8">SDH</shortName>
        <ecNumber evidence="2 8">1.1.1.25</ecNumber>
    </recommendedName>
</protein>
<feature type="domain" description="Shikimate dehydrogenase substrate binding N-terminal" evidence="10">
    <location>
        <begin position="10"/>
        <end position="92"/>
    </location>
</feature>
<dbReference type="InterPro" id="IPR013708">
    <property type="entry name" value="Shikimate_DH-bd_N"/>
</dbReference>
<comment type="pathway">
    <text evidence="1 8">Metabolic intermediate biosynthesis; chorismate biosynthesis; chorismate from D-erythrose 4-phosphate and phosphoenolpyruvate: step 4/7.</text>
</comment>
<feature type="domain" description="SDH C-terminal" evidence="11">
    <location>
        <begin position="244"/>
        <end position="274"/>
    </location>
</feature>
<evidence type="ECO:0000313" key="14">
    <source>
        <dbReference type="Proteomes" id="UP000029708"/>
    </source>
</evidence>
<dbReference type="HOGENOM" id="CLU_044063_2_1_6"/>
<feature type="binding site" evidence="8">
    <location>
        <position position="244"/>
    </location>
    <ligand>
        <name>NADP(+)</name>
        <dbReference type="ChEBI" id="CHEBI:58349"/>
    </ligand>
</feature>
<dbReference type="NCBIfam" id="NF001310">
    <property type="entry name" value="PRK00258.1-2"/>
    <property type="match status" value="1"/>
</dbReference>
<dbReference type="AlphaFoldDB" id="A0A099CZH5"/>
<feature type="binding site" evidence="8">
    <location>
        <position position="81"/>
    </location>
    <ligand>
        <name>NADP(+)</name>
        <dbReference type="ChEBI" id="CHEBI:58349"/>
    </ligand>
</feature>
<feature type="binding site" evidence="8">
    <location>
        <position position="106"/>
    </location>
    <ligand>
        <name>shikimate</name>
        <dbReference type="ChEBI" id="CHEBI:36208"/>
    </ligand>
</feature>
<dbReference type="Pfam" id="PF18317">
    <property type="entry name" value="SDH_C"/>
    <property type="match status" value="1"/>
</dbReference>